<evidence type="ECO:0000256" key="11">
    <source>
        <dbReference type="ARBA" id="ARBA00023204"/>
    </source>
</evidence>
<evidence type="ECO:0000313" key="17">
    <source>
        <dbReference type="Proteomes" id="UP000594262"/>
    </source>
</evidence>
<dbReference type="PANTHER" id="PTHR11139:SF68">
    <property type="entry name" value="DNA-DEPENDENT PROTEIN KINASE CATALYTIC SUBUNIT"/>
    <property type="match status" value="1"/>
</dbReference>
<evidence type="ECO:0000256" key="5">
    <source>
        <dbReference type="ARBA" id="ARBA00022553"/>
    </source>
</evidence>
<evidence type="ECO:0000259" key="14">
    <source>
        <dbReference type="PROSITE" id="PS50290"/>
    </source>
</evidence>
<evidence type="ECO:0000256" key="10">
    <source>
        <dbReference type="ARBA" id="ARBA00022840"/>
    </source>
</evidence>
<organism evidence="16 17">
    <name type="scientific">Clytia hemisphaerica</name>
    <dbReference type="NCBI Taxonomy" id="252671"/>
    <lineage>
        <taxon>Eukaryota</taxon>
        <taxon>Metazoa</taxon>
        <taxon>Cnidaria</taxon>
        <taxon>Hydrozoa</taxon>
        <taxon>Hydroidolina</taxon>
        <taxon>Leptothecata</taxon>
        <taxon>Obeliida</taxon>
        <taxon>Clytiidae</taxon>
        <taxon>Clytia</taxon>
    </lineage>
</organism>
<keyword evidence="17" id="KW-1185">Reference proteome</keyword>
<name>A0A7M5TYL4_9CNID</name>
<dbReference type="SUPFAM" id="SSF48371">
    <property type="entry name" value="ARM repeat"/>
    <property type="match status" value="2"/>
</dbReference>
<dbReference type="InterPro" id="IPR003151">
    <property type="entry name" value="PIK-rel_kinase_FAT"/>
</dbReference>
<dbReference type="InterPro" id="IPR045581">
    <property type="entry name" value="DNAPKcs_CC5"/>
</dbReference>
<feature type="region of interest" description="Disordered" evidence="13">
    <location>
        <begin position="232"/>
        <end position="258"/>
    </location>
</feature>
<evidence type="ECO:0000256" key="6">
    <source>
        <dbReference type="ARBA" id="ARBA00022679"/>
    </source>
</evidence>
<feature type="domain" description="FAT" evidence="15">
    <location>
        <begin position="2550"/>
        <end position="3199"/>
    </location>
</feature>
<dbReference type="Pfam" id="PF20500">
    <property type="entry name" value="DNA-PKcs_N"/>
    <property type="match status" value="1"/>
</dbReference>
<feature type="region of interest" description="Disordered" evidence="13">
    <location>
        <begin position="1662"/>
        <end position="1681"/>
    </location>
</feature>
<comment type="subcellular location">
    <subcellularLocation>
        <location evidence="1">Nucleus</location>
        <location evidence="1">Nucleolus</location>
    </subcellularLocation>
</comment>
<dbReference type="Gene3D" id="3.30.1010.10">
    <property type="entry name" value="Phosphatidylinositol 3-kinase Catalytic Subunit, Chain A, domain 4"/>
    <property type="match status" value="1"/>
</dbReference>
<dbReference type="Pfam" id="PF20502">
    <property type="entry name" value="DNAPKcs_CC1-2"/>
    <property type="match status" value="1"/>
</dbReference>
<feature type="region of interest" description="Disordered" evidence="13">
    <location>
        <begin position="3281"/>
        <end position="3305"/>
    </location>
</feature>
<evidence type="ECO:0000256" key="1">
    <source>
        <dbReference type="ARBA" id="ARBA00004604"/>
    </source>
</evidence>
<dbReference type="EC" id="2.7.11.1" evidence="2"/>
<dbReference type="Pfam" id="PF02259">
    <property type="entry name" value="FAT"/>
    <property type="match status" value="1"/>
</dbReference>
<evidence type="ECO:0000256" key="7">
    <source>
        <dbReference type="ARBA" id="ARBA00022741"/>
    </source>
</evidence>
<dbReference type="Gene3D" id="1.25.10.10">
    <property type="entry name" value="Leucine-rich Repeat Variant"/>
    <property type="match status" value="1"/>
</dbReference>
<evidence type="ECO:0000256" key="8">
    <source>
        <dbReference type="ARBA" id="ARBA00022763"/>
    </source>
</evidence>
<keyword evidence="5" id="KW-0597">Phosphoprotein</keyword>
<keyword evidence="7" id="KW-0547">Nucleotide-binding</keyword>
<evidence type="ECO:0000256" key="2">
    <source>
        <dbReference type="ARBA" id="ARBA00012513"/>
    </source>
</evidence>
<keyword evidence="4" id="KW-0723">Serine/threonine-protein kinase</keyword>
<dbReference type="PANTHER" id="PTHR11139">
    <property type="entry name" value="ATAXIA TELANGIECTASIA MUTATED ATM -RELATED"/>
    <property type="match status" value="1"/>
</dbReference>
<dbReference type="GO" id="GO:0005730">
    <property type="term" value="C:nucleolus"/>
    <property type="evidence" value="ECO:0007669"/>
    <property type="project" value="UniProtKB-SubCell"/>
</dbReference>
<dbReference type="Pfam" id="PF00454">
    <property type="entry name" value="PI3_PI4_kinase"/>
    <property type="match status" value="1"/>
</dbReference>
<dbReference type="InterPro" id="IPR011989">
    <property type="entry name" value="ARM-like"/>
</dbReference>
<accession>A0A7M5TYL4</accession>
<dbReference type="OrthoDB" id="431717at2759"/>
<dbReference type="InterPro" id="IPR014009">
    <property type="entry name" value="PIK_FAT"/>
</dbReference>
<dbReference type="PROSITE" id="PS00915">
    <property type="entry name" value="PI3_4_KINASE_1"/>
    <property type="match status" value="1"/>
</dbReference>
<evidence type="ECO:0000256" key="3">
    <source>
        <dbReference type="ARBA" id="ARBA00018077"/>
    </source>
</evidence>
<dbReference type="InterPro" id="IPR046804">
    <property type="entry name" value="DNA-PKcs_N"/>
</dbReference>
<keyword evidence="9" id="KW-0418">Kinase</keyword>
<dbReference type="InterPro" id="IPR046803">
    <property type="entry name" value="DNAPKcs_CC1-2"/>
</dbReference>
<dbReference type="Pfam" id="PF19704">
    <property type="entry name" value="DNAPKcs_CC5"/>
    <property type="match status" value="1"/>
</dbReference>
<dbReference type="InterPro" id="IPR050517">
    <property type="entry name" value="DDR_Repair_Kinase"/>
</dbReference>
<feature type="region of interest" description="Disordered" evidence="13">
    <location>
        <begin position="1717"/>
        <end position="1755"/>
    </location>
</feature>
<evidence type="ECO:0000256" key="13">
    <source>
        <dbReference type="SAM" id="MobiDB-lite"/>
    </source>
</evidence>
<dbReference type="PROSITE" id="PS51189">
    <property type="entry name" value="FAT"/>
    <property type="match status" value="1"/>
</dbReference>
<keyword evidence="10" id="KW-0067">ATP-binding</keyword>
<protein>
    <recommendedName>
        <fullName evidence="3">DNA-dependent protein kinase catalytic subunit</fullName>
        <ecNumber evidence="2">2.7.11.1</ecNumber>
    </recommendedName>
</protein>
<feature type="domain" description="PI3K/PI4K catalytic" evidence="14">
    <location>
        <begin position="3404"/>
        <end position="3525"/>
    </location>
</feature>
<dbReference type="InterPro" id="IPR016024">
    <property type="entry name" value="ARM-type_fold"/>
</dbReference>
<dbReference type="GO" id="GO:0006303">
    <property type="term" value="P:double-strand break repair via nonhomologous end joining"/>
    <property type="evidence" value="ECO:0007669"/>
    <property type="project" value="InterPro"/>
</dbReference>
<evidence type="ECO:0000256" key="4">
    <source>
        <dbReference type="ARBA" id="ARBA00022527"/>
    </source>
</evidence>
<dbReference type="InterPro" id="IPR000403">
    <property type="entry name" value="PI3/4_kinase_cat_dom"/>
</dbReference>
<dbReference type="InterPro" id="IPR011009">
    <property type="entry name" value="Kinase-like_dom_sf"/>
</dbReference>
<keyword evidence="6" id="KW-0808">Transferase</keyword>
<evidence type="ECO:0000313" key="16">
    <source>
        <dbReference type="EnsemblMetazoa" id="CLYHEMP003592.1"/>
    </source>
</evidence>
<dbReference type="SUPFAM" id="SSF56112">
    <property type="entry name" value="Protein kinase-like (PK-like)"/>
    <property type="match status" value="1"/>
</dbReference>
<sequence length="3525" mass="403197">MQKFSKTLSSSQPSAKELSMAINGYGKLSEACKEYMPENEMKKMFEEIIKRTEQCFMNLKGRDDSDLHQLPTFLEALLRILNNLPEISQSTLNPLERILITLFDYYPWLGKNGQFVFKRGFTMFVQVLAGHPSLMKYSLGTLLYQCLIRSCSHALPELQQESGEEETDDYRSKDVQISYKTFLPLWIHLIDHQNYNILPMSEEESRNLKEIVYDGVINAVLSTLNKLNLTAQKESTSPSSDTDLVDVDDSKHDADPTSGLVATMPNDFQVFVNIVEFVRGLISTHSMSSFERWQLVFVENVITLSSRYPLVSGFYKLLQTTCQIIEKIKPVQREELENTPSSVQVDQERIITFLRAFMKEILSSAQQYKDDLLVSCLQFLISVPYSVVQRSLKSYASIFKLTFELGLTQFELADVALSTLEKWYKESCSDRNHTQDMNDLLSEILPSLDDYLRSELNSNEPNEDFSISKASMTRSEKKVKRVPIRYLKALIKANKQSLQSPLEKLKLRILRFIGSLGGISSTALAQTTEDASLQNTIAWNNEELLSFQLPFPDMKAAIYLDSFLPRVVELAQTSVNRQTKVVACELLHALVLFMIGKSVHDPIQHKKQVSMEALYKRVFPAILKLACGSEQVAEQLFSPLVFQIIHWMSGNTKYESPETVVLLNTLLDGVANEDDCSLRDFSAKCIKEFFQWSIKHLSPKQLEKNPANPKSLFKRLSSLALHPSPFKRLGAAICFNNIYSIFREEDTLVSKFTLELLVVYIKSLSLAHKDEVSLGTVEQCQNVLNHLEKIIKKKAKMFLKAHKDRNVPTDVRVASKEDFTVYHINLLLIKYCGAPQTACRHACMKLFNQFLPLQEDVDSVSNWMKAFANKEGGKFFTARCFEKGGISKAGIINFPTLTEVMTKNQLSMESLSQWLENLLAALDNYCWVLGAKYLTCAQLLKDNPRTNLLKSLSYFLDTICLNTIEGIFKNCNLNDDITITPNQLDAFNKLRCTVVVRIINFLTLSLFDGYITSHQNQWIDVLNEKFFRIVTLCIMKPSRIGFNITDKIVLEKLPSELEKFSNALMKFGPLEVKKQFTDALKLLLKQPEFDLLTYLPLDLTHSIDVCRTLDLGHLLSGLMFLSGLNVLNDLIPTQNRAHLHASLLDTLTRSLVPLQSATSSSTRQKTLSTDPQLRSLSENILRFVLILDAESKKIVHLLLDTSTITLEGHTDKRGSTFYHSFPQIFNEHFISTPNLFNVLVKPGVANAELILTIIHGICNLILRTNDKERNKNSMNFCRFLASNLTNLSHWSHGDDDLLVLVLQITKLLVQIHPDVIKEKGLLTSTVQIGFKEPTKSKLAVKSRACDVIPHVLKHCSRDQTEKVCQMVKNYVAEAFPFSSEDLTVGTTKYLEYMAQLDQLCRMLTTCGEPGLFKAMISIMVRETKEVYQQKIEPILLKLIKSLEEKKKASEVFNYCMEVFKDEISYTNHIRQMAIERLCLPLLEHTSSKTLEEFFVTHIRYLVNCIEEKFNKYVAEEYEKQIINKTCAFKVISLMYQKLDKQDFTSMTSPILLAFLPKPATGKELTTAISKNASSAHKEDMRGETLFLEMRRLYHCAAYNCIISIISCTQVELKFYTGLLFTENVAKGQFLLENLIDTDREYKFESVLNSHFDRKQTLSMLRRNKEDDGLNNAKTQSRSRGKTNAGYLSTQFLMETSLSQDVNRFDFNDPIEAYSNYSTNNIDSIPANSPDTTIVEDNTPLSPDSESSNDPSTLAPTSTLMEMDELNQHENMPILLSLIHHMKNKQIYKPPTDTQLTAQPPPPLPSWMVYLQKKLASRDTHVNIKLFIAKLIINEPKIFEPYGTYWYPSLVDLILSSHIPGPPINYFTIDLVVVMLSWSKTNIPPDTVVSRNMCSSLLEYLVKYTHHTNRSVLKNNLQVIKTLLQVWKDRLQIPYQLIHTFFNNQDSEKKDNSTGLQLLGLVIKAGFSPFAPQSSAGLSKHEFFTNLTNCLHFKYKEVYATAAEVCGLALNYYQEHQEANELEFLLGNVSQELSNHSKKNKDLLVLCVFHMQSYYPNIVDRYIAPLLYCVTELYGVLRTNCIQALTSRVQHLTNEQHQEIYKQIQGKDLEGLLSHRDKEAQSETIRLIHGMLPNLTTDQLSEVLPLIANLQQNEYTSVRELTYDVFIWIYENCREDESRKSVLQLSKEVLVLGINDSNTKLSLKVLNFWRDESNLPKETIERTIEVVRALYSSKTEREYLSYASNLIMQLTSLSPDYTLPLFPNGLDSDEHFRNFNVNFSWQRQQTANMTPLFIATQRSTASQGSYSLTQKSHGEFMGIRATQTTFDFTQTQQKDNQTGSLNWMNPTVQVDSSLSTLSNARQSSPTSILSDTPMVIDSIDGRPINARRRPSQSQNPDKAADILRLKRKFLKDQMTRNQHFAAIEIKRQKMREVAMERRKAAKDKKVSMYRKYRVGELPDIQIKHSELIVPLQALSQLDSKMGTKLFTSVLNAIISNLPEKLDENSVDRVYRDLEQALDIMLRSSTINESAFTSALQNLCYTNKQLKLEPGLISTSSTASMQQPVGILLLEKQLLSNMGNGEKSAKRRRMESEKPEDVATWLEVSRLYESIDDFDWLRSVFSSHVSQSETTKNALSAETQNNYELALSLYKKATEENMSNENTPTESEEEYLDNARMRCYQNLCLWDKLKKFTTSSAAQLLDQDDSVGEGGSFDAMALWKDDELQETHLPYYIQSNIKLLCQGKVDHVSDDFDSFITNSLKEGAPKEHLQGKYSLQLALLNIFKDDLGAGEHFLNISSQQFLSEWSVLSTLVSASRQKKLEQLQKIVELEEYISMRKANGHHQAKQVESLLNTWSNRLPSLKAPLHVWDDIVMTRCSLIRKLKSANEDDLNLSKYLDGEETKNILFIADVARKQGNLAVCNQYLKESYNGAISNDQTMNLSFQWRYIYSKLLCDKIKMVGDKRKEKDKLDDLVSAFEQMEKCRQQHDSMSENTKVQYHLLLHKIWNHLTKVVKQSDDLFYTENEGRAISKLGQNCSSRNEFLSRADGLCKEHISQCLIISKELVTNDKESRDVQVKAMIKMYQYSDDKLKSKGEVDAEDADNVEHAMNIVQNLLSAMKLNSDKARLRFPRLLQVVEKFVATRDEFTKAVKEIPCWMFLDWINQIVAVIDKPIQECVQPILKGVARAYPQALMYPLGVCKDQLAFDGTVEGQKMRKFFEELSNTIRCDLLQPFSDALLQMTHPNLLLKDLMEELGKHVETRDQRKVKDFFRQNFAKFFIGETTRRGRDSAPGTQDSMTSSSTSSSSGGSYYFEAGSLGKKLKDIVKKELGKDGEKLVGMSLSGYMALKAKILKQLENHKDFRGNLQHFSPWLSQFQADMFNQHLEIPGQYSGKRKPMLEYHVKIAGFDEKILIMSSIRKPKRLTIRGNDQREYKFLVKGGEDLRQDQRIEQVFELMNTVFGNDAGCRNHRMLLKTYKVIPVTQRVGLIEWVDNTQPYKTLLMGAMTDREQKAYNSSDGPMVKHRRKSH</sequence>
<proteinExistence type="predicted"/>
<dbReference type="Proteomes" id="UP000594262">
    <property type="component" value="Unplaced"/>
</dbReference>
<dbReference type="GO" id="GO:0008630">
    <property type="term" value="P:intrinsic apoptotic signaling pathway in response to DNA damage"/>
    <property type="evidence" value="ECO:0007669"/>
    <property type="project" value="TreeGrafter"/>
</dbReference>
<dbReference type="FunFam" id="3.30.1010.10:FF:000013">
    <property type="entry name" value="Protein kinase, DNA-activated, catalytic subunit"/>
    <property type="match status" value="1"/>
</dbReference>
<dbReference type="GO" id="GO:0004674">
    <property type="term" value="F:protein serine/threonine kinase activity"/>
    <property type="evidence" value="ECO:0007669"/>
    <property type="project" value="UniProtKB-KW"/>
</dbReference>
<reference evidence="16" key="1">
    <citation type="submission" date="2021-01" db="UniProtKB">
        <authorList>
            <consortium name="EnsemblMetazoa"/>
        </authorList>
    </citation>
    <scope>IDENTIFICATION</scope>
</reference>
<dbReference type="EnsemblMetazoa" id="CLYHEMT003592.1">
    <property type="protein sequence ID" value="CLYHEMP003592.1"/>
    <property type="gene ID" value="CLYHEMG003592"/>
</dbReference>
<dbReference type="InterPro" id="IPR012582">
    <property type="entry name" value="DNAPKcs_CC3"/>
</dbReference>
<feature type="compositionally biased region" description="Low complexity" evidence="13">
    <location>
        <begin position="3293"/>
        <end position="3305"/>
    </location>
</feature>
<dbReference type="Pfam" id="PF08163">
    <property type="entry name" value="DNAPKcs_CC3"/>
    <property type="match status" value="1"/>
</dbReference>
<evidence type="ECO:0000256" key="9">
    <source>
        <dbReference type="ARBA" id="ARBA00022777"/>
    </source>
</evidence>
<dbReference type="SMART" id="SM01344">
    <property type="entry name" value="NUC194"/>
    <property type="match status" value="1"/>
</dbReference>
<dbReference type="GO" id="GO:0000723">
    <property type="term" value="P:telomere maintenance"/>
    <property type="evidence" value="ECO:0007669"/>
    <property type="project" value="TreeGrafter"/>
</dbReference>
<evidence type="ECO:0000256" key="12">
    <source>
        <dbReference type="ARBA" id="ARBA00023242"/>
    </source>
</evidence>
<dbReference type="InterPro" id="IPR018936">
    <property type="entry name" value="PI3/4_kinase_CS"/>
</dbReference>
<dbReference type="GO" id="GO:0005524">
    <property type="term" value="F:ATP binding"/>
    <property type="evidence" value="ECO:0007669"/>
    <property type="project" value="UniProtKB-KW"/>
</dbReference>
<keyword evidence="8" id="KW-0227">DNA damage</keyword>
<keyword evidence="12" id="KW-0539">Nucleus</keyword>
<keyword evidence="11" id="KW-0234">DNA repair</keyword>
<evidence type="ECO:0000259" key="15">
    <source>
        <dbReference type="PROSITE" id="PS51189"/>
    </source>
</evidence>
<dbReference type="PROSITE" id="PS50290">
    <property type="entry name" value="PI3_4_KINASE_3"/>
    <property type="match status" value="1"/>
</dbReference>